<protein>
    <submittedName>
        <fullName evidence="1">Uncharacterized protein</fullName>
    </submittedName>
</protein>
<keyword evidence="2" id="KW-1185">Reference proteome</keyword>
<dbReference type="Proteomes" id="UP001148838">
    <property type="component" value="Unassembled WGS sequence"/>
</dbReference>
<evidence type="ECO:0000313" key="2">
    <source>
        <dbReference type="Proteomes" id="UP001148838"/>
    </source>
</evidence>
<name>A0ABQ8SNN4_PERAM</name>
<sequence>MSNVSSATTRNRTQDCQLGAECSYHLSYAYTRSTVPVELFSPDDTEEESSAGSGSGLGIAQMVLYHREANEVMLVSGQCVSRTSTLKLEGLFDFSVQNSADVDAFIVLENFCYEASVFFSCTEDNGRKGANEVVSFLNHFVTGIMDNKADILKIFVIHVQARARIILF</sequence>
<dbReference type="EMBL" id="JAJSOF020000023">
    <property type="protein sequence ID" value="KAJ4435350.1"/>
    <property type="molecule type" value="Genomic_DNA"/>
</dbReference>
<proteinExistence type="predicted"/>
<gene>
    <name evidence="1" type="ORF">ANN_17963</name>
</gene>
<organism evidence="1 2">
    <name type="scientific">Periplaneta americana</name>
    <name type="common">American cockroach</name>
    <name type="synonym">Blatta americana</name>
    <dbReference type="NCBI Taxonomy" id="6978"/>
    <lineage>
        <taxon>Eukaryota</taxon>
        <taxon>Metazoa</taxon>
        <taxon>Ecdysozoa</taxon>
        <taxon>Arthropoda</taxon>
        <taxon>Hexapoda</taxon>
        <taxon>Insecta</taxon>
        <taxon>Pterygota</taxon>
        <taxon>Neoptera</taxon>
        <taxon>Polyneoptera</taxon>
        <taxon>Dictyoptera</taxon>
        <taxon>Blattodea</taxon>
        <taxon>Blattoidea</taxon>
        <taxon>Blattidae</taxon>
        <taxon>Blattinae</taxon>
        <taxon>Periplaneta</taxon>
    </lineage>
</organism>
<reference evidence="1 2" key="1">
    <citation type="journal article" date="2022" name="Allergy">
        <title>Genome assembly and annotation of Periplaneta americana reveal a comprehensive cockroach allergen profile.</title>
        <authorList>
            <person name="Wang L."/>
            <person name="Xiong Q."/>
            <person name="Saelim N."/>
            <person name="Wang L."/>
            <person name="Nong W."/>
            <person name="Wan A.T."/>
            <person name="Shi M."/>
            <person name="Liu X."/>
            <person name="Cao Q."/>
            <person name="Hui J.H.L."/>
            <person name="Sookrung N."/>
            <person name="Leung T.F."/>
            <person name="Tungtrongchitr A."/>
            <person name="Tsui S.K.W."/>
        </authorList>
    </citation>
    <scope>NUCLEOTIDE SEQUENCE [LARGE SCALE GENOMIC DNA]</scope>
    <source>
        <strain evidence="1">PWHHKU_190912</strain>
    </source>
</reference>
<evidence type="ECO:0000313" key="1">
    <source>
        <dbReference type="EMBL" id="KAJ4435350.1"/>
    </source>
</evidence>
<comment type="caution">
    <text evidence="1">The sequence shown here is derived from an EMBL/GenBank/DDBJ whole genome shotgun (WGS) entry which is preliminary data.</text>
</comment>
<accession>A0ABQ8SNN4</accession>